<comment type="similarity">
    <text evidence="1">Belongs to the Tango6 family.</text>
</comment>
<dbReference type="Gene3D" id="1.25.10.10">
    <property type="entry name" value="Leucine-rich Repeat Variant"/>
    <property type="match status" value="1"/>
</dbReference>
<dbReference type="GeneID" id="88172558"/>
<dbReference type="PANTHER" id="PTHR20959:SF1">
    <property type="entry name" value="TRANSPORT AND GOLGI ORGANIZATION PROTEIN 6 HOMOLOG"/>
    <property type="match status" value="1"/>
</dbReference>
<dbReference type="EMBL" id="CP138895">
    <property type="protein sequence ID" value="WPK24226.1"/>
    <property type="molecule type" value="Genomic_DNA"/>
</dbReference>
<dbReference type="KEGG" id="asau:88172558"/>
<dbReference type="AlphaFoldDB" id="A0AAX4H6U6"/>
<feature type="region of interest" description="Disordered" evidence="2">
    <location>
        <begin position="1"/>
        <end position="43"/>
    </location>
</feature>
<dbReference type="SUPFAM" id="SSF48371">
    <property type="entry name" value="ARM repeat"/>
    <property type="match status" value="1"/>
</dbReference>
<evidence type="ECO:0000259" key="3">
    <source>
        <dbReference type="Pfam" id="PF10304"/>
    </source>
</evidence>
<feature type="domain" description="RNA polymerase II assembly factor Rtp1 C-terminal" evidence="3">
    <location>
        <begin position="945"/>
        <end position="972"/>
    </location>
</feature>
<dbReference type="InterPro" id="IPR011989">
    <property type="entry name" value="ARM-like"/>
</dbReference>
<sequence length="981" mass="109517">MSELKTGGGNSDARNPFEPRQQTTVRRATHEVYPQGTDLSKPQFLGDSPLDKLFQKLERDLEGNLDDITLSQLERVFLNTKTAGARPENEVRYGVVEALFHQLQQISELSLLTNEDHKEKNLISISLHDMKTFSKVVNLIIMYGVYPATSAFGIGIAIEKRRMGAKGGANFKTKDIKPIPPASVGDKWSFHLRLLELIYNRFSAVFSIESDVRSLLLKGTGFSDFLVTTLTLATVPEFSDETRAKYLNCVKTVTTIPSTFELYQVYSVLLSSPCPPFFRSFVLKQLQDLPSQALKGDGVLSLIEFVMGLRDSESISMEKIDQVSDILILKPKDIPSVQYFSSIGSQCYDLLININRPIITSAVTHFINRLWFKNSRIVQDFIFKKIQMCFSPVLSSEDTVLVSETALNNAVNILVSISRLTISSEALSSLFAPIWLDMWSYYTFLKQSSRPSGVFEDVLINVIESLGLDSQQACEMISRIGQNLSYDNGNNLKYRLGPNQLVEIARAEKDIFKKESPENRVLRFVTNLETGVDSFIGLLKRLNFDFTQKLFITLLSKWASPDASASLEVDPFIKLTDLKLLERIATEFNEELSKTPFDTLVMMHSIIRQLPTTLTSDEKSSIPHIISEPDQMDVDSDDEDEAEAVASGNGQNGEVQSVVFDLLAAIVLEISSALLDARTKAELESICTSLQNNPSSKAATLVTQIMETINGQNVVDDERASQRHKLNRALANINDPLVPVKAQGLSMLRELIEDEAKVISVDFVIKTHITQLSDPDPFVYMNAIRGIESLLAVHSDDVLPLILQAYSGRDKNFSSIDDRLKLGEALLRYIQIQGKALSGASANELAQCLLKMVRVSSLDEEKTDDHLRMSAMSLLGMCFKTNTIGVLSSMREGLDCAIGILQFETSEKQAIMRRSALVLIHDMIMGTSMSDKTPFPTDYQQKTFNIVSYVKEHDKDILTREQAASVLSYIEELAKLGLAQD</sequence>
<dbReference type="Pfam" id="PF10363">
    <property type="entry name" value="RTP1_C1"/>
    <property type="match status" value="1"/>
</dbReference>
<proteinExistence type="inferred from homology"/>
<evidence type="ECO:0000259" key="4">
    <source>
        <dbReference type="Pfam" id="PF10363"/>
    </source>
</evidence>
<feature type="compositionally biased region" description="Acidic residues" evidence="2">
    <location>
        <begin position="630"/>
        <end position="643"/>
    </location>
</feature>
<dbReference type="InterPro" id="IPR016024">
    <property type="entry name" value="ARM-type_fold"/>
</dbReference>
<dbReference type="PANTHER" id="PTHR20959">
    <property type="entry name" value="TRANSPORT AND GOLGI ORGANIZATION PROTEIN 6 FAMILY MEMBER"/>
    <property type="match status" value="1"/>
</dbReference>
<dbReference type="GO" id="GO:0009306">
    <property type="term" value="P:protein secretion"/>
    <property type="evidence" value="ECO:0007669"/>
    <property type="project" value="TreeGrafter"/>
</dbReference>
<dbReference type="Pfam" id="PF10304">
    <property type="entry name" value="RTP1_C2"/>
    <property type="match status" value="1"/>
</dbReference>
<feature type="domain" description="RNA polymerase II assembly factor Rtp1 C-terminal" evidence="4">
    <location>
        <begin position="726"/>
        <end position="835"/>
    </location>
</feature>
<evidence type="ECO:0000256" key="2">
    <source>
        <dbReference type="SAM" id="MobiDB-lite"/>
    </source>
</evidence>
<feature type="region of interest" description="Disordered" evidence="2">
    <location>
        <begin position="626"/>
        <end position="649"/>
    </location>
</feature>
<dbReference type="InterPro" id="IPR039600">
    <property type="entry name" value="TANGO6/Rtp1"/>
</dbReference>
<dbReference type="InterPro" id="IPR019414">
    <property type="entry name" value="Rtp1_C2"/>
</dbReference>
<dbReference type="Proteomes" id="UP001338582">
    <property type="component" value="Chromosome 2"/>
</dbReference>
<evidence type="ECO:0008006" key="7">
    <source>
        <dbReference type="Google" id="ProtNLM"/>
    </source>
</evidence>
<evidence type="ECO:0000313" key="5">
    <source>
        <dbReference type="EMBL" id="WPK24226.1"/>
    </source>
</evidence>
<evidence type="ECO:0000256" key="1">
    <source>
        <dbReference type="ARBA" id="ARBA00005724"/>
    </source>
</evidence>
<dbReference type="RefSeq" id="XP_062876609.1">
    <property type="nucleotide sequence ID" value="XM_063020539.1"/>
</dbReference>
<accession>A0AAX4H6U6</accession>
<evidence type="ECO:0000313" key="6">
    <source>
        <dbReference type="Proteomes" id="UP001338582"/>
    </source>
</evidence>
<protein>
    <recommendedName>
        <fullName evidence="7">RNA polymerase II assembly factor Rtp1 C-terminal domain-containing protein</fullName>
    </recommendedName>
</protein>
<feature type="compositionally biased region" description="Gly residues" evidence="2">
    <location>
        <begin position="1"/>
        <end position="10"/>
    </location>
</feature>
<name>A0AAX4H6U6_9ASCO</name>
<dbReference type="InterPro" id="IPR019451">
    <property type="entry name" value="Rtp1_C1"/>
</dbReference>
<keyword evidence="6" id="KW-1185">Reference proteome</keyword>
<organism evidence="5 6">
    <name type="scientific">Australozyma saopauloensis</name>
    <dbReference type="NCBI Taxonomy" id="291208"/>
    <lineage>
        <taxon>Eukaryota</taxon>
        <taxon>Fungi</taxon>
        <taxon>Dikarya</taxon>
        <taxon>Ascomycota</taxon>
        <taxon>Saccharomycotina</taxon>
        <taxon>Pichiomycetes</taxon>
        <taxon>Metschnikowiaceae</taxon>
        <taxon>Australozyma</taxon>
    </lineage>
</organism>
<gene>
    <name evidence="5" type="ORF">PUMCH_001493</name>
</gene>
<reference evidence="5 6" key="1">
    <citation type="submission" date="2023-10" db="EMBL/GenBank/DDBJ databases">
        <title>Draft Genome Sequence of Candida saopaulonensis from a very Premature Infant with Sepsis.</title>
        <authorList>
            <person name="Ning Y."/>
            <person name="Dai R."/>
            <person name="Xiao M."/>
            <person name="Xu Y."/>
            <person name="Yan Q."/>
            <person name="Zhang L."/>
        </authorList>
    </citation>
    <scope>NUCLEOTIDE SEQUENCE [LARGE SCALE GENOMIC DNA]</scope>
    <source>
        <strain evidence="5 6">19XY460</strain>
    </source>
</reference>